<dbReference type="Pfam" id="PF06687">
    <property type="entry name" value="SUR7"/>
    <property type="match status" value="1"/>
</dbReference>
<feature type="transmembrane region" description="Helical" evidence="6">
    <location>
        <begin position="120"/>
        <end position="146"/>
    </location>
</feature>
<dbReference type="GO" id="GO:0032153">
    <property type="term" value="C:cell division site"/>
    <property type="evidence" value="ECO:0007669"/>
    <property type="project" value="TreeGrafter"/>
</dbReference>
<organism evidence="9">
    <name type="scientific">Grosmannia clavigera (strain kw1407 / UAMH 11150)</name>
    <name type="common">Blue stain fungus</name>
    <name type="synonym">Graphiocladiella clavigera</name>
    <dbReference type="NCBI Taxonomy" id="655863"/>
    <lineage>
        <taxon>Eukaryota</taxon>
        <taxon>Fungi</taxon>
        <taxon>Dikarya</taxon>
        <taxon>Ascomycota</taxon>
        <taxon>Pezizomycotina</taxon>
        <taxon>Sordariomycetes</taxon>
        <taxon>Sordariomycetidae</taxon>
        <taxon>Ophiostomatales</taxon>
        <taxon>Ophiostomataceae</taxon>
        <taxon>Leptographium</taxon>
    </lineage>
</organism>
<dbReference type="EMBL" id="GL629787">
    <property type="protein sequence ID" value="EFX01939.1"/>
    <property type="molecule type" value="Genomic_DNA"/>
</dbReference>
<feature type="compositionally biased region" description="Polar residues" evidence="5">
    <location>
        <begin position="665"/>
        <end position="674"/>
    </location>
</feature>
<keyword evidence="9" id="KW-1185">Reference proteome</keyword>
<sequence length="768" mass="79728">MLRPATPLAVVLFLAFALLILSVLSTPIIKVIPLGSYEGINFGVFGFCLADGSCSGVELGYDPASLYSSSASATFDLPASTRHTLSTILILHPVAAFLCLVMLVLAFVAHFHSPAHSVRYLLGVFIVSIFAFLAALLAFLIDILLFVPHMAWGSYITLAAACLIGLGSIVACAMRRTLVSRKTRKHRIEANAEMSGENFYNRQAQEVVTTVVSGGVADGSEAGVARQPTVPQIDQKEATSSEEQIPLTAQTSLPGDSYSQPLISQNQYQYGVRSGSVEPAAMSGASTGPPRLTDRSQSTQRDAYGNVPPYGNAPPLDSYGARRGPVPDAMGNMPPSQRGRGGGPGYRGGRGGGPGPYAQPGRGGYGPAPGRGAYGPPPGRGGYGSPPGRGGYGPPGRAGYGGPMPPYNGRGRGGFGGYGPPPGRGGYPGPGPGRGGRSPPPGYQYESTGSYGNNGQSTGPQVGYYANAAVPNASNGADGNSGAAAVNGQYSHDRSPSADLPRAESPPPLPNDPVFEAPSHAVEMDASVLPSQPHQLSQQQAGRFSDGDSEIAGLVGLQEGRTSRGLPEQQAEAADQYVPPRAHWNTEGAAPSDLQGSRGLPPATEATEQRPSTSESYVEDIDPRFAEPQRSRQQLHEPAAPQVMANHSYEDIPEGARSPAESERSTFTSISQRGINPRWIPPPSMMPAYGAGPGGVPGPYGPPGHMISRRPLRDPNEILLNTNPDFSLPIAAGRQLTGGPRGGPSNVGAARSGPGGNSMIPGSAYPAM</sequence>
<dbReference type="GO" id="GO:0005886">
    <property type="term" value="C:plasma membrane"/>
    <property type="evidence" value="ECO:0007669"/>
    <property type="project" value="InterPro"/>
</dbReference>
<evidence type="ECO:0000313" key="9">
    <source>
        <dbReference type="Proteomes" id="UP000007796"/>
    </source>
</evidence>
<evidence type="ECO:0000256" key="4">
    <source>
        <dbReference type="ARBA" id="ARBA00023136"/>
    </source>
</evidence>
<feature type="signal peptide" evidence="7">
    <location>
        <begin position="1"/>
        <end position="25"/>
    </location>
</feature>
<dbReference type="GO" id="GO:0035838">
    <property type="term" value="C:growing cell tip"/>
    <property type="evidence" value="ECO:0007669"/>
    <property type="project" value="TreeGrafter"/>
</dbReference>
<feature type="region of interest" description="Disordered" evidence="5">
    <location>
        <begin position="479"/>
        <end position="620"/>
    </location>
</feature>
<comment type="subcellular location">
    <subcellularLocation>
        <location evidence="1">Membrane</location>
        <topology evidence="1">Multi-pass membrane protein</topology>
    </subcellularLocation>
</comment>
<evidence type="ECO:0000256" key="5">
    <source>
        <dbReference type="SAM" id="MobiDB-lite"/>
    </source>
</evidence>
<dbReference type="HOGENOM" id="CLU_016694_1_0_1"/>
<evidence type="ECO:0000256" key="1">
    <source>
        <dbReference type="ARBA" id="ARBA00004141"/>
    </source>
</evidence>
<feature type="region of interest" description="Disordered" evidence="5">
    <location>
        <begin position="652"/>
        <end position="684"/>
    </location>
</feature>
<feature type="transmembrane region" description="Helical" evidence="6">
    <location>
        <begin position="152"/>
        <end position="174"/>
    </location>
</feature>
<feature type="region of interest" description="Disordered" evidence="5">
    <location>
        <begin position="278"/>
        <end position="458"/>
    </location>
</feature>
<feature type="chain" id="PRO_5003260091" evidence="7">
    <location>
        <begin position="26"/>
        <end position="768"/>
    </location>
</feature>
<feature type="compositionally biased region" description="Polar residues" evidence="5">
    <location>
        <begin position="445"/>
        <end position="458"/>
    </location>
</feature>
<dbReference type="InParanoid" id="F0XK04"/>
<reference evidence="8 9" key="1">
    <citation type="journal article" date="2011" name="Proc. Natl. Acad. Sci. U.S.A.">
        <title>Genome and transcriptome analyses of the mountain pine beetle-fungal symbiont Grosmannia clavigera, a lodgepole pine pathogen.</title>
        <authorList>
            <person name="DiGuistini S."/>
            <person name="Wang Y."/>
            <person name="Liao N.Y."/>
            <person name="Taylor G."/>
            <person name="Tanguay P."/>
            <person name="Feau N."/>
            <person name="Henrissat B."/>
            <person name="Chan S.K."/>
            <person name="Hesse-Orce U."/>
            <person name="Alamouti S.M."/>
            <person name="Tsui C.K.M."/>
            <person name="Docking R.T."/>
            <person name="Levasseur A."/>
            <person name="Haridas S."/>
            <person name="Robertson G."/>
            <person name="Birol I."/>
            <person name="Holt R.A."/>
            <person name="Marra M.A."/>
            <person name="Hamelin R.C."/>
            <person name="Hirst M."/>
            <person name="Jones S.J.M."/>
            <person name="Bohlmann J."/>
            <person name="Breuil C."/>
        </authorList>
    </citation>
    <scope>NUCLEOTIDE SEQUENCE [LARGE SCALE GENOMIC DNA]</scope>
    <source>
        <strain evidence="9">kw1407 / UAMH 11150</strain>
    </source>
</reference>
<dbReference type="GeneID" id="25978286"/>
<dbReference type="STRING" id="655863.F0XK04"/>
<feature type="compositionally biased region" description="Low complexity" evidence="5">
    <location>
        <begin position="479"/>
        <end position="488"/>
    </location>
</feature>
<gene>
    <name evidence="8" type="ORF">CMQ_5010</name>
</gene>
<dbReference type="eggNOG" id="KOG2567">
    <property type="taxonomic scope" value="Eukaryota"/>
</dbReference>
<feature type="compositionally biased region" description="Gly residues" evidence="5">
    <location>
        <begin position="380"/>
        <end position="402"/>
    </location>
</feature>
<protein>
    <submittedName>
        <fullName evidence="8">pH signal transduction protein</fullName>
    </submittedName>
</protein>
<dbReference type="AlphaFoldDB" id="F0XK04"/>
<dbReference type="InterPro" id="IPR009571">
    <property type="entry name" value="SUR7/Rim9-like_fungi"/>
</dbReference>
<feature type="compositionally biased region" description="Gly residues" evidence="5">
    <location>
        <begin position="410"/>
        <end position="436"/>
    </location>
</feature>
<dbReference type="RefSeq" id="XP_014171421.1">
    <property type="nucleotide sequence ID" value="XM_014315946.1"/>
</dbReference>
<dbReference type="PANTHER" id="PTHR28013:SF3">
    <property type="entry name" value="PROTEIN DCV1-RELATED"/>
    <property type="match status" value="1"/>
</dbReference>
<evidence type="ECO:0000256" key="7">
    <source>
        <dbReference type="SAM" id="SignalP"/>
    </source>
</evidence>
<feature type="region of interest" description="Disordered" evidence="5">
    <location>
        <begin position="219"/>
        <end position="245"/>
    </location>
</feature>
<keyword evidence="2 6" id="KW-0812">Transmembrane</keyword>
<keyword evidence="7" id="KW-0732">Signal</keyword>
<feature type="region of interest" description="Disordered" evidence="5">
    <location>
        <begin position="732"/>
        <end position="768"/>
    </location>
</feature>
<keyword evidence="3 6" id="KW-1133">Transmembrane helix</keyword>
<name>F0XK04_GROCL</name>
<dbReference type="Proteomes" id="UP000007796">
    <property type="component" value="Unassembled WGS sequence"/>
</dbReference>
<accession>F0XK04</accession>
<feature type="compositionally biased region" description="Gly residues" evidence="5">
    <location>
        <begin position="339"/>
        <end position="373"/>
    </location>
</feature>
<dbReference type="PANTHER" id="PTHR28013">
    <property type="entry name" value="PROTEIN DCV1-RELATED"/>
    <property type="match status" value="1"/>
</dbReference>
<dbReference type="OrthoDB" id="2354757at2759"/>
<evidence type="ECO:0000313" key="8">
    <source>
        <dbReference type="EMBL" id="EFX01939.1"/>
    </source>
</evidence>
<keyword evidence="4 6" id="KW-0472">Membrane</keyword>
<feature type="compositionally biased region" description="Low complexity" evidence="5">
    <location>
        <begin position="529"/>
        <end position="540"/>
    </location>
</feature>
<evidence type="ECO:0000256" key="2">
    <source>
        <dbReference type="ARBA" id="ARBA00022692"/>
    </source>
</evidence>
<feature type="transmembrane region" description="Helical" evidence="6">
    <location>
        <begin position="85"/>
        <end position="108"/>
    </location>
</feature>
<evidence type="ECO:0000256" key="6">
    <source>
        <dbReference type="SAM" id="Phobius"/>
    </source>
</evidence>
<evidence type="ECO:0000256" key="3">
    <source>
        <dbReference type="ARBA" id="ARBA00022989"/>
    </source>
</evidence>
<proteinExistence type="predicted"/>
<dbReference type="InterPro" id="IPR051380">
    <property type="entry name" value="pH-response_reg_palI/RIM9"/>
</dbReference>